<reference evidence="3" key="4">
    <citation type="submission" date="2024-02" db="EMBL/GenBank/DDBJ databases">
        <title>Comparative genomics of Cryptococcus and Kwoniella reveals pathogenesis evolution and contrasting modes of karyotype evolution via chromosome fusion or intercentromeric recombination.</title>
        <authorList>
            <person name="Coelho M.A."/>
            <person name="David-Palma M."/>
            <person name="Shea T."/>
            <person name="Bowers K."/>
            <person name="McGinley-Smith S."/>
            <person name="Mohammad A.W."/>
            <person name="Gnirke A."/>
            <person name="Yurkov A.M."/>
            <person name="Nowrousian M."/>
            <person name="Sun S."/>
            <person name="Cuomo C.A."/>
            <person name="Heitman J."/>
        </authorList>
    </citation>
    <scope>NUCLEOTIDE SEQUENCE</scope>
    <source>
        <strain evidence="3">CBS 10118</strain>
    </source>
</reference>
<evidence type="ECO:0000313" key="4">
    <source>
        <dbReference type="Proteomes" id="UP000092730"/>
    </source>
</evidence>
<keyword evidence="4" id="KW-1185">Reference proteome</keyword>
<dbReference type="RefSeq" id="XP_019049656.1">
    <property type="nucleotide sequence ID" value="XM_019186778.1"/>
</dbReference>
<feature type="compositionally biased region" description="Polar residues" evidence="1">
    <location>
        <begin position="1"/>
        <end position="19"/>
    </location>
</feature>
<protein>
    <submittedName>
        <fullName evidence="2">Uncharacterized protein</fullName>
    </submittedName>
</protein>
<dbReference type="KEGG" id="kbi:30204473"/>
<sequence length="132" mass="14761">MNHTSNNDETSAQTETGVSTGFRRDWKDTRYLHGKSLSFRDEQKGYIELNVKCGKSERGPINSNNLERIFKNEFRPDFMDNVKYKSSQLSDTAAGSKKADTAAEDETLVSTPALREAIFQDAGSRTDSEISA</sequence>
<dbReference type="VEuPathDB" id="FungiDB:I302_00074"/>
<reference evidence="3" key="2">
    <citation type="submission" date="2013-07" db="EMBL/GenBank/DDBJ databases">
        <authorList>
            <consortium name="The Broad Institute Genome Sequencing Platform"/>
            <person name="Cuomo C."/>
            <person name="Litvintseva A."/>
            <person name="Chen Y."/>
            <person name="Heitman J."/>
            <person name="Sun S."/>
            <person name="Springer D."/>
            <person name="Dromer F."/>
            <person name="Young S.K."/>
            <person name="Zeng Q."/>
            <person name="Gargeya S."/>
            <person name="Fitzgerald M."/>
            <person name="Abouelleil A."/>
            <person name="Alvarado L."/>
            <person name="Berlin A.M."/>
            <person name="Chapman S.B."/>
            <person name="Dewar J."/>
            <person name="Goldberg J."/>
            <person name="Griggs A."/>
            <person name="Gujja S."/>
            <person name="Hansen M."/>
            <person name="Howarth C."/>
            <person name="Imamovic A."/>
            <person name="Larimer J."/>
            <person name="McCowan C."/>
            <person name="Murphy C."/>
            <person name="Pearson M."/>
            <person name="Priest M."/>
            <person name="Roberts A."/>
            <person name="Saif S."/>
            <person name="Shea T."/>
            <person name="Sykes S."/>
            <person name="Wortman J."/>
            <person name="Nusbaum C."/>
            <person name="Birren B."/>
        </authorList>
    </citation>
    <scope>NUCLEOTIDE SEQUENCE</scope>
    <source>
        <strain evidence="3">CBS 10118</strain>
    </source>
</reference>
<dbReference type="Proteomes" id="UP000092730">
    <property type="component" value="Chromosome 1"/>
</dbReference>
<evidence type="ECO:0000256" key="1">
    <source>
        <dbReference type="SAM" id="MobiDB-lite"/>
    </source>
</evidence>
<reference evidence="2" key="1">
    <citation type="submission" date="2013-07" db="EMBL/GenBank/DDBJ databases">
        <title>The Genome Sequence of Cryptococcus bestiolae CBS10118.</title>
        <authorList>
            <consortium name="The Broad Institute Genome Sequencing Platform"/>
            <person name="Cuomo C."/>
            <person name="Litvintseva A."/>
            <person name="Chen Y."/>
            <person name="Heitman J."/>
            <person name="Sun S."/>
            <person name="Springer D."/>
            <person name="Dromer F."/>
            <person name="Young S.K."/>
            <person name="Zeng Q."/>
            <person name="Gargeya S."/>
            <person name="Fitzgerald M."/>
            <person name="Abouelleil A."/>
            <person name="Alvarado L."/>
            <person name="Berlin A.M."/>
            <person name="Chapman S.B."/>
            <person name="Dewar J."/>
            <person name="Goldberg J."/>
            <person name="Griggs A."/>
            <person name="Gujja S."/>
            <person name="Hansen M."/>
            <person name="Howarth C."/>
            <person name="Imamovic A."/>
            <person name="Larimer J."/>
            <person name="McCowan C."/>
            <person name="Murphy C."/>
            <person name="Pearson M."/>
            <person name="Priest M."/>
            <person name="Roberts A."/>
            <person name="Saif S."/>
            <person name="Shea T."/>
            <person name="Sykes S."/>
            <person name="Wortman J."/>
            <person name="Nusbaum C."/>
            <person name="Birren B."/>
        </authorList>
    </citation>
    <scope>NUCLEOTIDE SEQUENCE [LARGE SCALE GENOMIC DNA]</scope>
    <source>
        <strain evidence="2">CBS 10118</strain>
    </source>
</reference>
<organism evidence="2">
    <name type="scientific">Kwoniella bestiolae CBS 10118</name>
    <dbReference type="NCBI Taxonomy" id="1296100"/>
    <lineage>
        <taxon>Eukaryota</taxon>
        <taxon>Fungi</taxon>
        <taxon>Dikarya</taxon>
        <taxon>Basidiomycota</taxon>
        <taxon>Agaricomycotina</taxon>
        <taxon>Tremellomycetes</taxon>
        <taxon>Tremellales</taxon>
        <taxon>Cryptococcaceae</taxon>
        <taxon>Kwoniella</taxon>
    </lineage>
</organism>
<accession>A0A1B9GC34</accession>
<dbReference type="EMBL" id="KI894018">
    <property type="protein sequence ID" value="OCF28586.1"/>
    <property type="molecule type" value="Genomic_DNA"/>
</dbReference>
<feature type="region of interest" description="Disordered" evidence="1">
    <location>
        <begin position="1"/>
        <end position="23"/>
    </location>
</feature>
<dbReference type="GeneID" id="30204473"/>
<reference evidence="2" key="3">
    <citation type="submission" date="2014-01" db="EMBL/GenBank/DDBJ databases">
        <title>Evolution of pathogenesis and genome organization in the Tremellales.</title>
        <authorList>
            <person name="Cuomo C."/>
            <person name="Litvintseva A."/>
            <person name="Heitman J."/>
            <person name="Chen Y."/>
            <person name="Sun S."/>
            <person name="Springer D."/>
            <person name="Dromer F."/>
            <person name="Young S."/>
            <person name="Zeng Q."/>
            <person name="Chapman S."/>
            <person name="Gujja S."/>
            <person name="Saif S."/>
            <person name="Birren B."/>
        </authorList>
    </citation>
    <scope>NUCLEOTIDE SEQUENCE</scope>
    <source>
        <strain evidence="2">CBS 10118</strain>
    </source>
</reference>
<evidence type="ECO:0000313" key="2">
    <source>
        <dbReference type="EMBL" id="OCF28586.1"/>
    </source>
</evidence>
<evidence type="ECO:0000313" key="3">
    <source>
        <dbReference type="EMBL" id="WVW79422.1"/>
    </source>
</evidence>
<name>A0A1B9GC34_9TREE</name>
<dbReference type="EMBL" id="CP144541">
    <property type="protein sequence ID" value="WVW79422.1"/>
    <property type="molecule type" value="Genomic_DNA"/>
</dbReference>
<proteinExistence type="predicted"/>
<dbReference type="AlphaFoldDB" id="A0A1B9GC34"/>
<gene>
    <name evidence="2" type="ORF">I302_00074</name>
    <name evidence="3" type="ORF">I302_101391</name>
</gene>